<reference evidence="3" key="2">
    <citation type="submission" date="2021-05" db="EMBL/GenBank/DDBJ databases">
        <title>The genome of the haptophyte Pavlova lutheri (Diacronema luteri, Pavlovales) - a model for lipid biosynthesis in eukaryotic algae.</title>
        <authorList>
            <person name="Hulatt C.J."/>
            <person name="Posewitz M.C."/>
        </authorList>
    </citation>
    <scope>NUCLEOTIDE SEQUENCE</scope>
    <source>
        <strain evidence="3">NIVA-4/92</strain>
    </source>
</reference>
<evidence type="ECO:0000256" key="1">
    <source>
        <dbReference type="SAM" id="SignalP"/>
    </source>
</evidence>
<sequence length="392" mass="42280">MDRVALNALLAGVTLLGHALALGHAASALPPPRCALNARLQTSRASVCLADKQAKLMLCSSPKAAATTVAAIAMRVFNLSDESERWLAQHNYRHGVLSTDLHRFRRDALERRPRHRLPDTPIATCSRRDWLCVFVVRNPLDRAISSFLHVAFTPIGVRWPELAAVGVSSAQARAGNFSFRTFVGALELTRDRMRAHARVASSPYRTSWCADHYLPQTAHWLAARPSARPSGVHLVPVDALVDGLAAADAEFARGRFGLGIAGSRLHSAHWHTDASSASRPHASSPSAGRRAVLPAANGELDAHASTLCGYAPGQVDAHTDLAACALPAGLYARMQRLDDALWARVRCLYQADVALHAARVCAQPWLLRRCPRCASMCRGSADPPRRAGDAPG</sequence>
<protein>
    <submittedName>
        <fullName evidence="2">Uncharacterized protein</fullName>
    </submittedName>
</protein>
<accession>A0A7R9UQ08</accession>
<organism evidence="2">
    <name type="scientific">Diacronema lutheri</name>
    <name type="common">Unicellular marine alga</name>
    <name type="synonym">Monochrysis lutheri</name>
    <dbReference type="NCBI Taxonomy" id="2081491"/>
    <lineage>
        <taxon>Eukaryota</taxon>
        <taxon>Haptista</taxon>
        <taxon>Haptophyta</taxon>
        <taxon>Pavlovophyceae</taxon>
        <taxon>Pavlovales</taxon>
        <taxon>Pavlovaceae</taxon>
        <taxon>Diacronema</taxon>
    </lineage>
</organism>
<dbReference type="EMBL" id="HBEB01010986">
    <property type="protein sequence ID" value="CAD8272800.1"/>
    <property type="molecule type" value="Transcribed_RNA"/>
</dbReference>
<dbReference type="InterPro" id="IPR027417">
    <property type="entry name" value="P-loop_NTPase"/>
</dbReference>
<dbReference type="EMBL" id="JAGTXO010000038">
    <property type="protein sequence ID" value="KAG8459701.1"/>
    <property type="molecule type" value="Genomic_DNA"/>
</dbReference>
<keyword evidence="4" id="KW-1185">Reference proteome</keyword>
<dbReference type="SUPFAM" id="SSF52540">
    <property type="entry name" value="P-loop containing nucleoside triphosphate hydrolases"/>
    <property type="match status" value="1"/>
</dbReference>
<name>A0A7R9UQ08_DIALT</name>
<keyword evidence="1" id="KW-0732">Signal</keyword>
<proteinExistence type="predicted"/>
<dbReference type="Proteomes" id="UP000751190">
    <property type="component" value="Unassembled WGS sequence"/>
</dbReference>
<gene>
    <name evidence="3" type="ORF">KFE25_003153</name>
    <name evidence="2" type="ORF">PLUT1463_LOCUS7114</name>
</gene>
<dbReference type="AlphaFoldDB" id="A0A7R9UQ08"/>
<evidence type="ECO:0000313" key="3">
    <source>
        <dbReference type="EMBL" id="KAG8459701.1"/>
    </source>
</evidence>
<evidence type="ECO:0000313" key="4">
    <source>
        <dbReference type="Proteomes" id="UP000751190"/>
    </source>
</evidence>
<reference evidence="2" key="1">
    <citation type="submission" date="2021-01" db="EMBL/GenBank/DDBJ databases">
        <authorList>
            <person name="Corre E."/>
            <person name="Pelletier E."/>
            <person name="Niang G."/>
            <person name="Scheremetjew M."/>
            <person name="Finn R."/>
            <person name="Kale V."/>
            <person name="Holt S."/>
            <person name="Cochrane G."/>
            <person name="Meng A."/>
            <person name="Brown T."/>
            <person name="Cohen L."/>
        </authorList>
    </citation>
    <scope>NUCLEOTIDE SEQUENCE</scope>
    <source>
        <strain evidence="2">RCC1537</strain>
    </source>
</reference>
<evidence type="ECO:0000313" key="2">
    <source>
        <dbReference type="EMBL" id="CAD8272800.1"/>
    </source>
</evidence>
<feature type="chain" id="PRO_5035593541" evidence="1">
    <location>
        <begin position="22"/>
        <end position="392"/>
    </location>
</feature>
<feature type="signal peptide" evidence="1">
    <location>
        <begin position="1"/>
        <end position="21"/>
    </location>
</feature>